<gene>
    <name evidence="2" type="ORF">BSAL_70175</name>
</gene>
<reference evidence="3" key="1">
    <citation type="submission" date="2015-09" db="EMBL/GenBank/DDBJ databases">
        <authorList>
            <consortium name="Pathogen Informatics"/>
        </authorList>
    </citation>
    <scope>NUCLEOTIDE SEQUENCE [LARGE SCALE GENOMIC DNA]</scope>
    <source>
        <strain evidence="3">Lake Konstanz</strain>
    </source>
</reference>
<feature type="compositionally biased region" description="Low complexity" evidence="1">
    <location>
        <begin position="1411"/>
        <end position="1422"/>
    </location>
</feature>
<organism evidence="2 3">
    <name type="scientific">Bodo saltans</name>
    <name type="common">Flagellated protozoan</name>
    <dbReference type="NCBI Taxonomy" id="75058"/>
    <lineage>
        <taxon>Eukaryota</taxon>
        <taxon>Discoba</taxon>
        <taxon>Euglenozoa</taxon>
        <taxon>Kinetoplastea</taxon>
        <taxon>Metakinetoplastina</taxon>
        <taxon>Eubodonida</taxon>
        <taxon>Bodonidae</taxon>
        <taxon>Bodo</taxon>
    </lineage>
</organism>
<dbReference type="VEuPathDB" id="TriTrypDB:BSAL_70175"/>
<keyword evidence="3" id="KW-1185">Reference proteome</keyword>
<feature type="region of interest" description="Disordered" evidence="1">
    <location>
        <begin position="1"/>
        <end position="29"/>
    </location>
</feature>
<dbReference type="Proteomes" id="UP000051952">
    <property type="component" value="Unassembled WGS sequence"/>
</dbReference>
<feature type="compositionally biased region" description="Basic residues" evidence="1">
    <location>
        <begin position="1428"/>
        <end position="1437"/>
    </location>
</feature>
<proteinExistence type="predicted"/>
<accession>A0A0S4IVE2</accession>
<feature type="compositionally biased region" description="Basic and acidic residues" evidence="1">
    <location>
        <begin position="621"/>
        <end position="639"/>
    </location>
</feature>
<feature type="region of interest" description="Disordered" evidence="1">
    <location>
        <begin position="44"/>
        <end position="79"/>
    </location>
</feature>
<feature type="compositionally biased region" description="Basic and acidic residues" evidence="1">
    <location>
        <begin position="1438"/>
        <end position="1458"/>
    </location>
</feature>
<protein>
    <submittedName>
        <fullName evidence="2">Uncharacterized protein</fullName>
    </submittedName>
</protein>
<feature type="region of interest" description="Disordered" evidence="1">
    <location>
        <begin position="181"/>
        <end position="225"/>
    </location>
</feature>
<name>A0A0S4IVE2_BODSA</name>
<evidence type="ECO:0000256" key="1">
    <source>
        <dbReference type="SAM" id="MobiDB-lite"/>
    </source>
</evidence>
<feature type="region of interest" description="Disordered" evidence="1">
    <location>
        <begin position="610"/>
        <end position="649"/>
    </location>
</feature>
<feature type="compositionally biased region" description="Low complexity" evidence="1">
    <location>
        <begin position="48"/>
        <end position="70"/>
    </location>
</feature>
<dbReference type="EMBL" id="CYKH01000510">
    <property type="protein sequence ID" value="CUG03531.1"/>
    <property type="molecule type" value="Genomic_DNA"/>
</dbReference>
<evidence type="ECO:0000313" key="3">
    <source>
        <dbReference type="Proteomes" id="UP000051952"/>
    </source>
</evidence>
<sequence>MSESIAAPPLASQDDTSPSSVRGKWRDASRTARMWDQVRFGGEADLFSTPSSQETTTTTAAALSGPSSPTNLVAGQLSPSAPSSSKAALLAKATKSFSRRLADVAQNVVRIPPLVPLSETASRRHSTTESIESRQTQKRAPVLTGGGDGAATANVVAEYLSFVLTTSEAVFQQHVWQRMPHDAPPHRNVAAPPSSQTSTVVEPSPQRNNESSPGKTIESSTVTTTSSTSKVDLQLSLEHMSVAFGCLVPALIVEQSVMATEVSRLSQAAFPGGFSHCSASHGIQATNVSDVSEHLKVLASNAVRQVAADLMLKLEDMSLNEFPQTAVPMSPTEGGAAKVEGRHTVSQTLHKEGMIVTLWKSRRAGKLYQRSIASLNHAIRCCLLPSAFQGLLVVAIALDGFLFTVTCLPAVLSGRGDGLVNGTPQSRDVPPSPMMESVMSLLSVFLVREDCPTGCVRAYATADTRILLVPDVRFLSELQSCRTGMHFASMLFVHCLPEHSTPKKRLIMTLRKFILSRDLDFRRFIDRRTLLRDMFHAAGANMKSLLDIRSTLLIDLSPEALISTISFDDSREAASANVAVISNLILTECVARTLKAMILSRVASTLSPSTTTAATTTVEAGDIKERSTTSEAARQEDKSPRRKSFSINTTEHDRSLPAKVCDIATDILRRFATSEKFFQQSLIPAMSKKFSLGLYESDSTLGGRGLLIDKTSIRLPDVVTFLQHRLGIVFDPAAKKFIPQSQLDGDMKVATTGSAARLLWSTAYGVDASIDVTLPGLQSVSLRGSPGQLTMGHCSVYAESLSHFLRQKDTLHPAAVSCGVLLAAYFSQCAVELKIPGAWSASVSALDMRVMKHRHVSPLCLTTVSVMHQFVLQWIQAHARQTKRKGSEGVDPAATLQSGGVSGGGGGAMSVYVGEELGSFFATPGLMSLEPRDEATSSRGGADVLSVGMSSTANNADFRACTTHEEVSFIKNFPSLEDSVAGDCGPQADAAWVLFICTTGGLHHVRRELQLFSAAKEVKHAQAAASRALQTLSSWSSAICASRHSEPEHSQWVAPIGTSNAFDYLQAFQAWRHISTSSSTKGLESKALRRQLCAAAAIAVTLTSAPRRNQRGITVSDSGGNYDTLATFNGSSSLLSTPGEAAGSSSSSGRGSAGAFPSDMVQWAVNAVVTDIAPYNVAPSDDKTSSLVRDALVDLTLRLPQDDPRGWLLLLLIVCPELQLPWVRPCCAEILRNEFKHELANKVAGDASQQGTDTLGMTPMIRELLARSVALLHRVPKEEVMAKVPPALKGAIRTTSPSTSGKRSWSTGDLSAILERLRSCRTEGGRVCGALADEFCGGNAELLLDDEARQLRCLKCFRERSPVRVRRPLRTYAYDSLLAEGGKASVISPPSGKGKSTPWQQHLSQTHPKHTSSSLTPSSTSLDVHTNSSHHRAHPPPKSRDSHSLNRSTSKPDKDKEGAYVVLNPLLTIKRVDASAVSKAEEEDRHKLIDLEATMQFNILMDYTLAAMNVGTPQLLVLRPPSHARGRRQTDALEKSWNDAALSLVANLQEQESNRRAAIEEQEGCSWLDVCSDFTLKQQSMPDATHRRRVETIIDGETASRHRLLYSEAEAFALDLDAPHRSVTKRWFDKMHGAEDLSWIHRGVRRSTIVASSQQVAPSSVSPLESSLTVSHDHAEFLTSSIAMESVSLRPTAVKKILHEEMIERKELYEGYDFAMEYIVLSAAFNKMDIEAIEKKN</sequence>
<feature type="region of interest" description="Disordered" evidence="1">
    <location>
        <begin position="119"/>
        <end position="148"/>
    </location>
</feature>
<evidence type="ECO:0000313" key="2">
    <source>
        <dbReference type="EMBL" id="CUG03531.1"/>
    </source>
</evidence>
<feature type="region of interest" description="Disordered" evidence="1">
    <location>
        <begin position="1383"/>
        <end position="1459"/>
    </location>
</feature>
<feature type="compositionally biased region" description="Polar residues" evidence="1">
    <location>
        <begin position="193"/>
        <end position="218"/>
    </location>
</feature>